<keyword evidence="1" id="KW-0503">Monooxygenase</keyword>
<dbReference type="AlphaFoldDB" id="A0A2R5ET91"/>
<keyword evidence="2" id="KW-1185">Reference proteome</keyword>
<name>A0A2R5ET91_9BACL</name>
<dbReference type="GO" id="GO:0016705">
    <property type="term" value="F:oxidoreductase activity, acting on paired donors, with incorporation or reduction of molecular oxygen"/>
    <property type="evidence" value="ECO:0007669"/>
    <property type="project" value="InterPro"/>
</dbReference>
<dbReference type="InterPro" id="IPR036661">
    <property type="entry name" value="Luciferase-like_sf"/>
</dbReference>
<accession>A0A2R5ET91</accession>
<dbReference type="GO" id="GO:0004497">
    <property type="term" value="F:monooxygenase activity"/>
    <property type="evidence" value="ECO:0007669"/>
    <property type="project" value="UniProtKB-KW"/>
</dbReference>
<dbReference type="EMBL" id="BDQX01000269">
    <property type="protein sequence ID" value="GBG09767.1"/>
    <property type="molecule type" value="Genomic_DNA"/>
</dbReference>
<dbReference type="Proteomes" id="UP000245202">
    <property type="component" value="Unassembled WGS sequence"/>
</dbReference>
<dbReference type="SUPFAM" id="SSF51679">
    <property type="entry name" value="Bacterial luciferase-like"/>
    <property type="match status" value="1"/>
</dbReference>
<evidence type="ECO:0000313" key="1">
    <source>
        <dbReference type="EMBL" id="GBG09767.1"/>
    </source>
</evidence>
<dbReference type="InterPro" id="IPR050766">
    <property type="entry name" value="Bact_Lucif_Oxidored"/>
</dbReference>
<dbReference type="Gene3D" id="3.20.20.30">
    <property type="entry name" value="Luciferase-like domain"/>
    <property type="match status" value="1"/>
</dbReference>
<dbReference type="GO" id="GO:0005829">
    <property type="term" value="C:cytosol"/>
    <property type="evidence" value="ECO:0007669"/>
    <property type="project" value="TreeGrafter"/>
</dbReference>
<dbReference type="PANTHER" id="PTHR30137">
    <property type="entry name" value="LUCIFERASE-LIKE MONOOXYGENASE"/>
    <property type="match status" value="1"/>
</dbReference>
<comment type="caution">
    <text evidence="1">The sequence shown here is derived from an EMBL/GenBank/DDBJ whole genome shotgun (WGS) entry which is preliminary data.</text>
</comment>
<reference evidence="1 2" key="1">
    <citation type="submission" date="2017-08" db="EMBL/GenBank/DDBJ databases">
        <title>Substantial Increase in Enzyme Production by Combined Drug-Resistance Mutations in Paenibacillus agaridevorans.</title>
        <authorList>
            <person name="Tanaka Y."/>
            <person name="Funane K."/>
            <person name="Hosaka T."/>
            <person name="Shiwa Y."/>
            <person name="Fujita N."/>
            <person name="Miyazaki T."/>
            <person name="Yoshikawa H."/>
            <person name="Murakami K."/>
            <person name="Kasahara K."/>
            <person name="Inaoka T."/>
            <person name="Hiraga Y."/>
            <person name="Ochi K."/>
        </authorList>
    </citation>
    <scope>NUCLEOTIDE SEQUENCE [LARGE SCALE GENOMIC DNA]</scope>
    <source>
        <strain evidence="1 2">T-3040</strain>
    </source>
</reference>
<dbReference type="PANTHER" id="PTHR30137:SF20">
    <property type="entry name" value="N-ACETYL-S-ALKYLCYSTEINE MONOOXYGENASE"/>
    <property type="match status" value="1"/>
</dbReference>
<keyword evidence="1" id="KW-0560">Oxidoreductase</keyword>
<protein>
    <submittedName>
        <fullName evidence="1">Putative alkane 1-monooxygenase</fullName>
    </submittedName>
</protein>
<proteinExistence type="predicted"/>
<organism evidence="1 2">
    <name type="scientific">Paenibacillus agaridevorans</name>
    <dbReference type="NCBI Taxonomy" id="171404"/>
    <lineage>
        <taxon>Bacteria</taxon>
        <taxon>Bacillati</taxon>
        <taxon>Bacillota</taxon>
        <taxon>Bacilli</taxon>
        <taxon>Bacillales</taxon>
        <taxon>Paenibacillaceae</taxon>
        <taxon>Paenibacillus</taxon>
    </lineage>
</organism>
<gene>
    <name evidence="1" type="ORF">PAT3040_04432</name>
</gene>
<sequence length="152" mass="16816">MPYAFALFINNDPDTAAAAFELYKTRFNREKGGEPKPILALSVIAADTEEEASELAGQHKSVRVTLGSGKTINVTTLEQAAEFAKQAGETYTAVEREADITRGTKESVRARLNELSEQYGVDSFVFTTIIPDYDKRARSFELLKEAFAEELV</sequence>
<evidence type="ECO:0000313" key="2">
    <source>
        <dbReference type="Proteomes" id="UP000245202"/>
    </source>
</evidence>